<evidence type="ECO:0000256" key="3">
    <source>
        <dbReference type="SAM" id="Phobius"/>
    </source>
</evidence>
<keyword evidence="3" id="KW-1133">Transmembrane helix</keyword>
<proteinExistence type="predicted"/>
<dbReference type="STRING" id="133383.A0A1R0H5K9"/>
<keyword evidence="3" id="KW-0812">Transmembrane</keyword>
<evidence type="ECO:0000313" key="6">
    <source>
        <dbReference type="Proteomes" id="UP000187455"/>
    </source>
</evidence>
<dbReference type="CDD" id="cd07989">
    <property type="entry name" value="LPLAT_AGPAT-like"/>
    <property type="match status" value="1"/>
</dbReference>
<dbReference type="SMART" id="SM00563">
    <property type="entry name" value="PlsC"/>
    <property type="match status" value="1"/>
</dbReference>
<dbReference type="Pfam" id="PF01553">
    <property type="entry name" value="Acyltransferase"/>
    <property type="match status" value="1"/>
</dbReference>
<gene>
    <name evidence="5" type="ORF">AYI68_g1366</name>
</gene>
<feature type="domain" description="Phospholipid/glycerol acyltransferase" evidence="4">
    <location>
        <begin position="98"/>
        <end position="229"/>
    </location>
</feature>
<comment type="caution">
    <text evidence="5">The sequence shown here is derived from an EMBL/GenBank/DDBJ whole genome shotgun (WGS) entry which is preliminary data.</text>
</comment>
<dbReference type="PANTHER" id="PTHR10434:SF11">
    <property type="entry name" value="1-ACYL-SN-GLYCEROL-3-PHOSPHATE ACYLTRANSFERASE"/>
    <property type="match status" value="1"/>
</dbReference>
<dbReference type="Proteomes" id="UP000187455">
    <property type="component" value="Unassembled WGS sequence"/>
</dbReference>
<evidence type="ECO:0000259" key="4">
    <source>
        <dbReference type="SMART" id="SM00563"/>
    </source>
</evidence>
<evidence type="ECO:0000313" key="5">
    <source>
        <dbReference type="EMBL" id="OLY84470.1"/>
    </source>
</evidence>
<dbReference type="AlphaFoldDB" id="A0A1R0H5K9"/>
<feature type="transmembrane region" description="Helical" evidence="3">
    <location>
        <begin position="6"/>
        <end position="22"/>
    </location>
</feature>
<feature type="transmembrane region" description="Helical" evidence="3">
    <location>
        <begin position="34"/>
        <end position="55"/>
    </location>
</feature>
<keyword evidence="3" id="KW-0472">Membrane</keyword>
<sequence length="286" mass="32315">MGSFFIYGLYFIGAETALNLLSRKNDKVEFVVKTVNFVLITFVSTLISISAAPYMILTNQRSSLNWLTSRTFICLAEVVLGITVEVENKELLDQKKPYIFIGNHQSALDLAYLAAIFPKDAVILAKKAIMYYPLIGWFMVLAGDIFISRGVKQSTRDMFKKASEILLKKKATSILPLLALFFFICVFFFPEGTRGNHPNGPDLLPFKKGAFILAHEAKVPIVPLVVSDVHNIFNSKLWRFKSGVMRVRVLPPILSTMDENCDLDDTIKTTWDLMHKTLLEISPQRV</sequence>
<dbReference type="SUPFAM" id="SSF69593">
    <property type="entry name" value="Glycerol-3-phosphate (1)-acyltransferase"/>
    <property type="match status" value="1"/>
</dbReference>
<dbReference type="EMBL" id="LSSL01000483">
    <property type="protein sequence ID" value="OLY84470.1"/>
    <property type="molecule type" value="Genomic_DNA"/>
</dbReference>
<reference evidence="5 6" key="1">
    <citation type="journal article" date="2016" name="Mol. Biol. Evol.">
        <title>Genome-Wide Survey of Gut Fungi (Harpellales) Reveals the First Horizontally Transferred Ubiquitin Gene from a Mosquito Host.</title>
        <authorList>
            <person name="Wang Y."/>
            <person name="White M.M."/>
            <person name="Kvist S."/>
            <person name="Moncalvo J.M."/>
        </authorList>
    </citation>
    <scope>NUCLEOTIDE SEQUENCE [LARGE SCALE GENOMIC DNA]</scope>
    <source>
        <strain evidence="5 6">ALG-7-W6</strain>
    </source>
</reference>
<dbReference type="GO" id="GO:0006654">
    <property type="term" value="P:phosphatidic acid biosynthetic process"/>
    <property type="evidence" value="ECO:0007669"/>
    <property type="project" value="TreeGrafter"/>
</dbReference>
<accession>A0A1R0H5K9</accession>
<dbReference type="GO" id="GO:0005783">
    <property type="term" value="C:endoplasmic reticulum"/>
    <property type="evidence" value="ECO:0007669"/>
    <property type="project" value="TreeGrafter"/>
</dbReference>
<dbReference type="InterPro" id="IPR002123">
    <property type="entry name" value="Plipid/glycerol_acylTrfase"/>
</dbReference>
<organism evidence="5 6">
    <name type="scientific">Smittium mucronatum</name>
    <dbReference type="NCBI Taxonomy" id="133383"/>
    <lineage>
        <taxon>Eukaryota</taxon>
        <taxon>Fungi</taxon>
        <taxon>Fungi incertae sedis</taxon>
        <taxon>Zoopagomycota</taxon>
        <taxon>Kickxellomycotina</taxon>
        <taxon>Harpellomycetes</taxon>
        <taxon>Harpellales</taxon>
        <taxon>Legeriomycetaceae</taxon>
        <taxon>Smittium</taxon>
    </lineage>
</organism>
<name>A0A1R0H5K9_9FUNG</name>
<keyword evidence="1 5" id="KW-0808">Transferase</keyword>
<dbReference type="PANTHER" id="PTHR10434">
    <property type="entry name" value="1-ACYL-SN-GLYCEROL-3-PHOSPHATE ACYLTRANSFERASE"/>
    <property type="match status" value="1"/>
</dbReference>
<evidence type="ECO:0000256" key="2">
    <source>
        <dbReference type="ARBA" id="ARBA00023315"/>
    </source>
</evidence>
<keyword evidence="2 5" id="KW-0012">Acyltransferase</keyword>
<dbReference type="GO" id="GO:0003841">
    <property type="term" value="F:1-acylglycerol-3-phosphate O-acyltransferase activity"/>
    <property type="evidence" value="ECO:0007669"/>
    <property type="project" value="TreeGrafter"/>
</dbReference>
<feature type="transmembrane region" description="Helical" evidence="3">
    <location>
        <begin position="129"/>
        <end position="151"/>
    </location>
</feature>
<keyword evidence="6" id="KW-1185">Reference proteome</keyword>
<protein>
    <submittedName>
        <fullName evidence="5">Putative 1-acyl-sn-glycerol-3-phosphate acyltransferase</fullName>
    </submittedName>
</protein>
<dbReference type="OrthoDB" id="202234at2759"/>
<evidence type="ECO:0000256" key="1">
    <source>
        <dbReference type="ARBA" id="ARBA00022679"/>
    </source>
</evidence>
<feature type="transmembrane region" description="Helical" evidence="3">
    <location>
        <begin position="171"/>
        <end position="189"/>
    </location>
</feature>